<dbReference type="AlphaFoldDB" id="A0A091WJR6"/>
<keyword evidence="3" id="KW-1185">Reference proteome</keyword>
<dbReference type="Gene3D" id="3.40.30.10">
    <property type="entry name" value="Glutaredoxin"/>
    <property type="match status" value="1"/>
</dbReference>
<sequence length="228" mass="25765">STAEKPILLNNITDAEAFISGVEVAVIGFFQVCSLHLPCASCEPCPTLMGAWGWMWYKHLPKAAPVPKGAGADRRVEGLGVFACLQVDNDRRDLDMNSEDVDAKKMIRFIRMNELRLVTEYNPVTAVGVMQSSLQFNLLLITDKMSPKHPERMRKYRAAAELFKGKILFILVDSNLKSNERTVSFFKLKKSQLPALAIFHTPDEEQDVLTLDEVSVERVQDFCNRFLQ</sequence>
<gene>
    <name evidence="2" type="ORF">N306_04274</name>
</gene>
<evidence type="ECO:0000256" key="1">
    <source>
        <dbReference type="ARBA" id="ARBA00006347"/>
    </source>
</evidence>
<dbReference type="CDD" id="cd02982">
    <property type="entry name" value="PDI_b'_family"/>
    <property type="match status" value="1"/>
</dbReference>
<dbReference type="Pfam" id="PF13848">
    <property type="entry name" value="Thioredoxin_6"/>
    <property type="match status" value="1"/>
</dbReference>
<comment type="similarity">
    <text evidence="1">Belongs to the protein disulfide isomerase family.</text>
</comment>
<dbReference type="PANTHER" id="PTHR18929:SF193">
    <property type="entry name" value="ENDOPLASMIC RETICULUM RESIDENT PROTEIN 27"/>
    <property type="match status" value="1"/>
</dbReference>
<dbReference type="GO" id="GO:0034976">
    <property type="term" value="P:response to endoplasmic reticulum stress"/>
    <property type="evidence" value="ECO:0007669"/>
    <property type="project" value="TreeGrafter"/>
</dbReference>
<dbReference type="STRING" id="30419.A0A091WJR6"/>
<feature type="non-terminal residue" evidence="2">
    <location>
        <position position="1"/>
    </location>
</feature>
<dbReference type="SUPFAM" id="SSF52833">
    <property type="entry name" value="Thioredoxin-like"/>
    <property type="match status" value="1"/>
</dbReference>
<dbReference type="PhylomeDB" id="A0A091WJR6"/>
<dbReference type="PANTHER" id="PTHR18929">
    <property type="entry name" value="PROTEIN DISULFIDE ISOMERASE"/>
    <property type="match status" value="1"/>
</dbReference>
<evidence type="ECO:0000313" key="2">
    <source>
        <dbReference type="EMBL" id="KFR15128.1"/>
    </source>
</evidence>
<dbReference type="GO" id="GO:0005783">
    <property type="term" value="C:endoplasmic reticulum"/>
    <property type="evidence" value="ECO:0007669"/>
    <property type="project" value="TreeGrafter"/>
</dbReference>
<protein>
    <submittedName>
        <fullName evidence="2">Endoplasmic reticulum resident protein 27</fullName>
    </submittedName>
</protein>
<dbReference type="EMBL" id="KK735628">
    <property type="protein sequence ID" value="KFR15128.1"/>
    <property type="molecule type" value="Genomic_DNA"/>
</dbReference>
<accession>A0A091WJR6</accession>
<proteinExistence type="inferred from homology"/>
<dbReference type="GO" id="GO:0006457">
    <property type="term" value="P:protein folding"/>
    <property type="evidence" value="ECO:0007669"/>
    <property type="project" value="TreeGrafter"/>
</dbReference>
<name>A0A091WJR6_OPIHO</name>
<reference evidence="2 3" key="1">
    <citation type="submission" date="2014-04" db="EMBL/GenBank/DDBJ databases">
        <title>Genome evolution of avian class.</title>
        <authorList>
            <person name="Zhang G."/>
            <person name="Li C."/>
        </authorList>
    </citation>
    <scope>NUCLEOTIDE SEQUENCE [LARGE SCALE GENOMIC DNA]</scope>
    <source>
        <strain evidence="2">BGI_N306</strain>
    </source>
</reference>
<organism evidence="2 3">
    <name type="scientific">Opisthocomus hoazin</name>
    <name type="common">Hoatzin</name>
    <name type="synonym">Phasianus hoazin</name>
    <dbReference type="NCBI Taxonomy" id="30419"/>
    <lineage>
        <taxon>Eukaryota</taxon>
        <taxon>Metazoa</taxon>
        <taxon>Chordata</taxon>
        <taxon>Craniata</taxon>
        <taxon>Vertebrata</taxon>
        <taxon>Euteleostomi</taxon>
        <taxon>Archelosauria</taxon>
        <taxon>Archosauria</taxon>
        <taxon>Dinosauria</taxon>
        <taxon>Saurischia</taxon>
        <taxon>Theropoda</taxon>
        <taxon>Coelurosauria</taxon>
        <taxon>Aves</taxon>
        <taxon>Neognathae</taxon>
        <taxon>Neoaves</taxon>
        <taxon>Opisthocomiformes</taxon>
        <taxon>Opisthocomidae</taxon>
        <taxon>Opisthocomus</taxon>
    </lineage>
</organism>
<dbReference type="InterPro" id="IPR036249">
    <property type="entry name" value="Thioredoxin-like_sf"/>
</dbReference>
<feature type="non-terminal residue" evidence="2">
    <location>
        <position position="228"/>
    </location>
</feature>
<dbReference type="Proteomes" id="UP000053605">
    <property type="component" value="Unassembled WGS sequence"/>
</dbReference>
<evidence type="ECO:0000313" key="3">
    <source>
        <dbReference type="Proteomes" id="UP000053605"/>
    </source>
</evidence>